<sequence>MLLRVSLYVAITILCLIALGALIYYLKTKNKHSNQKAQNQIGSVSRQTIEELDFFCKSNNFTNTFVNLLIKNKFAKRNFSVIPGVIILPNKIVVLSDFLNTKKANKIEITNQNFNSGFLYFKNKKRVIENFHLTWYKEIERFMRQNFGSVEVVLIHNNSDLEIVNSTKYKLMTLSQLETYINSNASNQGEIRVEQVVNRLENINKFETENKRR</sequence>
<feature type="transmembrane region" description="Helical" evidence="1">
    <location>
        <begin position="6"/>
        <end position="26"/>
    </location>
</feature>
<dbReference type="Proteomes" id="UP001240643">
    <property type="component" value="Unassembled WGS sequence"/>
</dbReference>
<keyword evidence="1" id="KW-0472">Membrane</keyword>
<evidence type="ECO:0000313" key="2">
    <source>
        <dbReference type="EMBL" id="MDQ0513962.1"/>
    </source>
</evidence>
<dbReference type="EMBL" id="JAUSWO010000001">
    <property type="protein sequence ID" value="MDQ0513962.1"/>
    <property type="molecule type" value="Genomic_DNA"/>
</dbReference>
<keyword evidence="1" id="KW-1133">Transmembrane helix</keyword>
<keyword evidence="1" id="KW-0812">Transmembrane</keyword>
<organism evidence="2 3">
    <name type="scientific">Mycoplasmoides fastidiosum</name>
    <dbReference type="NCBI Taxonomy" id="92758"/>
    <lineage>
        <taxon>Bacteria</taxon>
        <taxon>Bacillati</taxon>
        <taxon>Mycoplasmatota</taxon>
        <taxon>Mycoplasmoidales</taxon>
        <taxon>Mycoplasmoidaceae</taxon>
        <taxon>Mycoplasmoides</taxon>
    </lineage>
</organism>
<proteinExistence type="predicted"/>
<accession>A0ABU0LZ48</accession>
<name>A0ABU0LZ48_9BACT</name>
<evidence type="ECO:0000313" key="3">
    <source>
        <dbReference type="Proteomes" id="UP001240643"/>
    </source>
</evidence>
<protein>
    <submittedName>
        <fullName evidence="2">TmRNA-binding protein</fullName>
    </submittedName>
</protein>
<evidence type="ECO:0000256" key="1">
    <source>
        <dbReference type="SAM" id="Phobius"/>
    </source>
</evidence>
<reference evidence="2" key="1">
    <citation type="submission" date="2023-07" db="EMBL/GenBank/DDBJ databases">
        <title>Genomic Encyclopedia of Type Strains, Phase IV (KMG-IV): sequencing the most valuable type-strain genomes for metagenomic binning, comparative biology and taxonomic classification.</title>
        <authorList>
            <person name="Goeker M."/>
        </authorList>
    </citation>
    <scope>NUCLEOTIDE SEQUENCE [LARGE SCALE GENOMIC DNA]</scope>
    <source>
        <strain evidence="2">DSM 21204</strain>
    </source>
</reference>
<comment type="caution">
    <text evidence="2">The sequence shown here is derived from an EMBL/GenBank/DDBJ whole genome shotgun (WGS) entry which is preliminary data.</text>
</comment>
<gene>
    <name evidence="2" type="ORF">J2Z62_000400</name>
</gene>
<keyword evidence="3" id="KW-1185">Reference proteome</keyword>